<dbReference type="SMART" id="SM01088">
    <property type="entry name" value="Col_cuticle_N"/>
    <property type="match status" value="1"/>
</dbReference>
<gene>
    <name evidence="4" type="ORF">NBR_LOCUS14793</name>
</gene>
<keyword evidence="2" id="KW-0812">Transmembrane</keyword>
<sequence length="70" mass="7575">MGTTSLVNGVATITAVVVVASLVGVGYIINDINSFYSEAIQEIDNFKDIANSAWHEMRSAPEMAREKRAT</sequence>
<evidence type="ECO:0000313" key="6">
    <source>
        <dbReference type="WBParaSite" id="NBR_0001479201-mRNA-1"/>
    </source>
</evidence>
<dbReference type="STRING" id="27835.A0A0N4YDR8"/>
<organism evidence="6">
    <name type="scientific">Nippostrongylus brasiliensis</name>
    <name type="common">Rat hookworm</name>
    <dbReference type="NCBI Taxonomy" id="27835"/>
    <lineage>
        <taxon>Eukaryota</taxon>
        <taxon>Metazoa</taxon>
        <taxon>Ecdysozoa</taxon>
        <taxon>Nematoda</taxon>
        <taxon>Chromadorea</taxon>
        <taxon>Rhabditida</taxon>
        <taxon>Rhabditina</taxon>
        <taxon>Rhabditomorpha</taxon>
        <taxon>Strongyloidea</taxon>
        <taxon>Heligmosomidae</taxon>
        <taxon>Nippostrongylus</taxon>
    </lineage>
</organism>
<dbReference type="EMBL" id="UYSL01021496">
    <property type="protein sequence ID" value="VDL78387.1"/>
    <property type="molecule type" value="Genomic_DNA"/>
</dbReference>
<reference evidence="4 5" key="2">
    <citation type="submission" date="2018-11" db="EMBL/GenBank/DDBJ databases">
        <authorList>
            <consortium name="Pathogen Informatics"/>
        </authorList>
    </citation>
    <scope>NUCLEOTIDE SEQUENCE [LARGE SCALE GENOMIC DNA]</scope>
</reference>
<evidence type="ECO:0000313" key="5">
    <source>
        <dbReference type="Proteomes" id="UP000271162"/>
    </source>
</evidence>
<protein>
    <submittedName>
        <fullName evidence="6">Col_cuticle_N domain-containing protein</fullName>
    </submittedName>
</protein>
<feature type="domain" description="Nematode cuticle collagen N-terminal" evidence="3">
    <location>
        <begin position="5"/>
        <end position="57"/>
    </location>
</feature>
<proteinExistence type="predicted"/>
<dbReference type="GO" id="GO:0042302">
    <property type="term" value="F:structural constituent of cuticle"/>
    <property type="evidence" value="ECO:0007669"/>
    <property type="project" value="InterPro"/>
</dbReference>
<keyword evidence="1" id="KW-0677">Repeat</keyword>
<keyword evidence="2" id="KW-0472">Membrane</keyword>
<feature type="transmembrane region" description="Helical" evidence="2">
    <location>
        <begin position="6"/>
        <end position="29"/>
    </location>
</feature>
<dbReference type="AlphaFoldDB" id="A0A0N4YDR8"/>
<evidence type="ECO:0000256" key="2">
    <source>
        <dbReference type="SAM" id="Phobius"/>
    </source>
</evidence>
<dbReference type="WBParaSite" id="NBR_0001479201-mRNA-1">
    <property type="protein sequence ID" value="NBR_0001479201-mRNA-1"/>
    <property type="gene ID" value="NBR_0001479201"/>
</dbReference>
<name>A0A0N4YDR8_NIPBR</name>
<evidence type="ECO:0000256" key="1">
    <source>
        <dbReference type="ARBA" id="ARBA00022737"/>
    </source>
</evidence>
<dbReference type="Pfam" id="PF01484">
    <property type="entry name" value="Col_cuticle_N"/>
    <property type="match status" value="1"/>
</dbReference>
<dbReference type="InterPro" id="IPR002486">
    <property type="entry name" value="Col_cuticle_N"/>
</dbReference>
<reference evidence="6" key="1">
    <citation type="submission" date="2017-02" db="UniProtKB">
        <authorList>
            <consortium name="WormBaseParasite"/>
        </authorList>
    </citation>
    <scope>IDENTIFICATION</scope>
</reference>
<keyword evidence="2" id="KW-1133">Transmembrane helix</keyword>
<accession>A0A0N4YDR8</accession>
<evidence type="ECO:0000313" key="4">
    <source>
        <dbReference type="EMBL" id="VDL78387.1"/>
    </source>
</evidence>
<evidence type="ECO:0000259" key="3">
    <source>
        <dbReference type="SMART" id="SM01088"/>
    </source>
</evidence>
<dbReference type="Proteomes" id="UP000271162">
    <property type="component" value="Unassembled WGS sequence"/>
</dbReference>
<keyword evidence="5" id="KW-1185">Reference proteome</keyword>